<dbReference type="Pfam" id="PF12146">
    <property type="entry name" value="Hydrolase_4"/>
    <property type="match status" value="1"/>
</dbReference>
<keyword evidence="4" id="KW-1185">Reference proteome</keyword>
<keyword evidence="1" id="KW-0472">Membrane</keyword>
<keyword evidence="1" id="KW-1133">Transmembrane helix</keyword>
<name>A0AAN0SDV5_9VIBR</name>
<sequence length="289" mass="32506">MFKEEVILKTKDGFDIFSSVFTPDGMLKGGVVVNSATAVGQGYYEKFAQFLVEQGYVVITYDYRGIGRSAVSNSRNKRLKMRAWGKYDLEAVIDWAKSQHGEIDWHCVGHSVGGQILGFAKSNDFFKSVYCVSSQSGYWGHWEGFKKARIFVMWFAVVPLLATLFGKVPGIFLGGESLPESIAKQWAYWGRNPQYIVDKQGVPIRDGFHRVSCSMKFLQIDDDYEFAPPKSVQALAGFYQQADVQVVKVSSEEHGSKIGHFGFFRSKHQHGLWLDALGWLDLHNASVST</sequence>
<evidence type="ECO:0000256" key="1">
    <source>
        <dbReference type="SAM" id="Phobius"/>
    </source>
</evidence>
<evidence type="ECO:0000313" key="3">
    <source>
        <dbReference type="EMBL" id="AIW20739.1"/>
    </source>
</evidence>
<evidence type="ECO:0000313" key="4">
    <source>
        <dbReference type="Proteomes" id="UP000030081"/>
    </source>
</evidence>
<protein>
    <submittedName>
        <fullName evidence="3">Alpha/beta hydrolase</fullName>
    </submittedName>
</protein>
<dbReference type="AlphaFoldDB" id="A0AAN0SDV5"/>
<proteinExistence type="predicted"/>
<dbReference type="PIRSF" id="PIRSF037442">
    <property type="entry name" value="UCP037442_abhydr"/>
    <property type="match status" value="1"/>
</dbReference>
<dbReference type="Proteomes" id="UP000030081">
    <property type="component" value="Chromosome 2"/>
</dbReference>
<dbReference type="Gene3D" id="3.40.50.1820">
    <property type="entry name" value="alpha/beta hydrolase"/>
    <property type="match status" value="1"/>
</dbReference>
<feature type="transmembrane region" description="Helical" evidence="1">
    <location>
        <begin position="151"/>
        <end position="172"/>
    </location>
</feature>
<feature type="domain" description="Serine aminopeptidase S33" evidence="2">
    <location>
        <begin position="41"/>
        <end position="116"/>
    </location>
</feature>
<dbReference type="InterPro" id="IPR029058">
    <property type="entry name" value="AB_hydrolase_fold"/>
</dbReference>
<keyword evidence="1" id="KW-0812">Transmembrane</keyword>
<organism evidence="3 4">
    <name type="scientific">Vibrio coralliilyticus</name>
    <dbReference type="NCBI Taxonomy" id="190893"/>
    <lineage>
        <taxon>Bacteria</taxon>
        <taxon>Pseudomonadati</taxon>
        <taxon>Pseudomonadota</taxon>
        <taxon>Gammaproteobacteria</taxon>
        <taxon>Vibrionales</taxon>
        <taxon>Vibrionaceae</taxon>
        <taxon>Vibrio</taxon>
    </lineage>
</organism>
<gene>
    <name evidence="3" type="ORF">IX92_16910</name>
</gene>
<dbReference type="GO" id="GO:0016787">
    <property type="term" value="F:hydrolase activity"/>
    <property type="evidence" value="ECO:0007669"/>
    <property type="project" value="UniProtKB-KW"/>
</dbReference>
<dbReference type="KEGG" id="vcy:IX92_16910"/>
<accession>A0AAN0SDV5</accession>
<reference evidence="3 4" key="1">
    <citation type="submission" date="2014-10" db="EMBL/GenBank/DDBJ databases">
        <title>The Complete Genome Sequence for the Shellfish Pathogen Vibrio coralliilyticus RE98 Isolated from a Shellfish Hatchery.</title>
        <authorList>
            <person name="Richards G.P."/>
            <person name="Bono J.L."/>
            <person name="Watson M.A."/>
            <person name="Needleman D.S."/>
        </authorList>
    </citation>
    <scope>NUCLEOTIDE SEQUENCE [LARGE SCALE GENOMIC DNA]</scope>
    <source>
        <strain evidence="3 4">RE98</strain>
    </source>
</reference>
<dbReference type="InterPro" id="IPR017208">
    <property type="entry name" value="UCP037442_abhydr"/>
</dbReference>
<evidence type="ECO:0000259" key="2">
    <source>
        <dbReference type="Pfam" id="PF12146"/>
    </source>
</evidence>
<dbReference type="InterPro" id="IPR022742">
    <property type="entry name" value="Hydrolase_4"/>
</dbReference>
<keyword evidence="3" id="KW-0378">Hydrolase</keyword>
<dbReference type="SUPFAM" id="SSF53474">
    <property type="entry name" value="alpha/beta-Hydrolases"/>
    <property type="match status" value="1"/>
</dbReference>
<dbReference type="EMBL" id="CP009618">
    <property type="protein sequence ID" value="AIW20739.1"/>
    <property type="molecule type" value="Genomic_DNA"/>
</dbReference>